<dbReference type="AlphaFoldDB" id="A0A532V5D9"/>
<dbReference type="Pfam" id="PF00146">
    <property type="entry name" value="NADHdh"/>
    <property type="match status" value="1"/>
</dbReference>
<accession>A0A532V5D9</accession>
<dbReference type="GO" id="GO:0009060">
    <property type="term" value="P:aerobic respiration"/>
    <property type="evidence" value="ECO:0007669"/>
    <property type="project" value="TreeGrafter"/>
</dbReference>
<keyword evidence="5" id="KW-0830">Ubiquinone</keyword>
<feature type="transmembrane region" description="Helical" evidence="5">
    <location>
        <begin position="7"/>
        <end position="28"/>
    </location>
</feature>
<dbReference type="PANTHER" id="PTHR11432:SF3">
    <property type="entry name" value="NADH-UBIQUINONE OXIDOREDUCTASE CHAIN 1"/>
    <property type="match status" value="1"/>
</dbReference>
<proteinExistence type="inferred from homology"/>
<dbReference type="InterPro" id="IPR001694">
    <property type="entry name" value="NADH_UbQ_OxRdtase_su1/FPO"/>
</dbReference>
<dbReference type="EMBL" id="NJBN01000001">
    <property type="protein sequence ID" value="TKJ42409.1"/>
    <property type="molecule type" value="Genomic_DNA"/>
</dbReference>
<dbReference type="PROSITE" id="PS00667">
    <property type="entry name" value="COMPLEX1_ND1_1"/>
    <property type="match status" value="1"/>
</dbReference>
<dbReference type="PROSITE" id="PS00668">
    <property type="entry name" value="COMPLEX1_ND1_2"/>
    <property type="match status" value="1"/>
</dbReference>
<comment type="function">
    <text evidence="5">NDH-1 shuttles electrons from NADH, via FMN and iron-sulfur (Fe-S) centers, to quinones in the respiratory chain. The immediate electron acceptor for the enzyme in this species is believed to be ubiquinone. Couples the redox reaction to proton translocation (for every two electrons transferred, four hydrogen ions are translocated across the cytoplasmic membrane), and thus conserves the redox energy in a proton gradient. This subunit may bind ubiquinone.</text>
</comment>
<keyword evidence="5" id="KW-1003">Cell membrane</keyword>
<feature type="transmembrane region" description="Helical" evidence="5">
    <location>
        <begin position="337"/>
        <end position="358"/>
    </location>
</feature>
<evidence type="ECO:0000256" key="4">
    <source>
        <dbReference type="ARBA" id="ARBA00023136"/>
    </source>
</evidence>
<evidence type="ECO:0000256" key="1">
    <source>
        <dbReference type="ARBA" id="ARBA00004141"/>
    </source>
</evidence>
<comment type="caution">
    <text evidence="7">The sequence shown here is derived from an EMBL/GenBank/DDBJ whole genome shotgun (WGS) entry which is preliminary data.</text>
</comment>
<dbReference type="GO" id="GO:0005886">
    <property type="term" value="C:plasma membrane"/>
    <property type="evidence" value="ECO:0007669"/>
    <property type="project" value="UniProtKB-SubCell"/>
</dbReference>
<feature type="transmembrane region" description="Helical" evidence="5">
    <location>
        <begin position="249"/>
        <end position="273"/>
    </location>
</feature>
<comment type="subunit">
    <text evidence="5">NDH-1 is composed of 14 different subunits. Subunits NuoA, H, J, K, L, M, N constitute the membrane sector of the complex.</text>
</comment>
<reference evidence="7 8" key="1">
    <citation type="submission" date="2017-06" db="EMBL/GenBank/DDBJ databases">
        <title>Novel microbial phyla capable of carbon fixation and sulfur reduction in deep-sea sediments.</title>
        <authorList>
            <person name="Huang J."/>
            <person name="Baker B."/>
            <person name="Wang Y."/>
        </authorList>
    </citation>
    <scope>NUCLEOTIDE SEQUENCE [LARGE SCALE GENOMIC DNA]</scope>
    <source>
        <strain evidence="7">B3_LCP</strain>
    </source>
</reference>
<keyword evidence="3 5" id="KW-1133">Transmembrane helix</keyword>
<evidence type="ECO:0000256" key="6">
    <source>
        <dbReference type="RuleBase" id="RU000471"/>
    </source>
</evidence>
<comment type="similarity">
    <text evidence="5 6">Belongs to the complex I subunit 1 family.</text>
</comment>
<keyword evidence="4 5" id="KW-0472">Membrane</keyword>
<dbReference type="HAMAP" id="MF_01350">
    <property type="entry name" value="NDH1_NuoH"/>
    <property type="match status" value="1"/>
</dbReference>
<feature type="transmembrane region" description="Helical" evidence="5">
    <location>
        <begin position="79"/>
        <end position="101"/>
    </location>
</feature>
<feature type="transmembrane region" description="Helical" evidence="5">
    <location>
        <begin position="163"/>
        <end position="181"/>
    </location>
</feature>
<dbReference type="Proteomes" id="UP000319619">
    <property type="component" value="Unassembled WGS sequence"/>
</dbReference>
<evidence type="ECO:0000256" key="2">
    <source>
        <dbReference type="ARBA" id="ARBA00022692"/>
    </source>
</evidence>
<gene>
    <name evidence="5" type="primary">nuoH</name>
    <name evidence="7" type="ORF">CEE37_01630</name>
</gene>
<keyword evidence="5 6" id="KW-0520">NAD</keyword>
<organism evidence="7 8">
    <name type="scientific">candidate division LCP-89 bacterium B3_LCP</name>
    <dbReference type="NCBI Taxonomy" id="2012998"/>
    <lineage>
        <taxon>Bacteria</taxon>
        <taxon>Pseudomonadati</taxon>
        <taxon>Bacteria division LCP-89</taxon>
    </lineage>
</organism>
<feature type="transmembrane region" description="Helical" evidence="5">
    <location>
        <begin position="293"/>
        <end position="316"/>
    </location>
</feature>
<keyword evidence="5" id="KW-0874">Quinone</keyword>
<protein>
    <recommendedName>
        <fullName evidence="5">NADH-quinone oxidoreductase subunit H</fullName>
        <ecNumber evidence="5">7.1.1.-</ecNumber>
    </recommendedName>
    <alternativeName>
        <fullName evidence="5">NADH dehydrogenase I subunit H</fullName>
    </alternativeName>
    <alternativeName>
        <fullName evidence="5">NDH-1 subunit H</fullName>
    </alternativeName>
</protein>
<evidence type="ECO:0000313" key="7">
    <source>
        <dbReference type="EMBL" id="TKJ42409.1"/>
    </source>
</evidence>
<dbReference type="GO" id="GO:0048038">
    <property type="term" value="F:quinone binding"/>
    <property type="evidence" value="ECO:0007669"/>
    <property type="project" value="UniProtKB-KW"/>
</dbReference>
<comment type="subcellular location">
    <subcellularLocation>
        <location evidence="5 6">Cell membrane</location>
        <topology evidence="5 6">Multi-pass membrane protein</topology>
    </subcellularLocation>
    <subcellularLocation>
        <location evidence="1">Membrane</location>
        <topology evidence="1">Multi-pass membrane protein</topology>
    </subcellularLocation>
</comment>
<comment type="catalytic activity">
    <reaction evidence="5">
        <text>a quinone + NADH + 5 H(+)(in) = a quinol + NAD(+) + 4 H(+)(out)</text>
        <dbReference type="Rhea" id="RHEA:57888"/>
        <dbReference type="ChEBI" id="CHEBI:15378"/>
        <dbReference type="ChEBI" id="CHEBI:24646"/>
        <dbReference type="ChEBI" id="CHEBI:57540"/>
        <dbReference type="ChEBI" id="CHEBI:57945"/>
        <dbReference type="ChEBI" id="CHEBI:132124"/>
    </reaction>
</comment>
<dbReference type="EC" id="7.1.1.-" evidence="5"/>
<dbReference type="PANTHER" id="PTHR11432">
    <property type="entry name" value="NADH DEHYDROGENASE SUBUNIT 1"/>
    <property type="match status" value="1"/>
</dbReference>
<evidence type="ECO:0000256" key="3">
    <source>
        <dbReference type="ARBA" id="ARBA00022989"/>
    </source>
</evidence>
<feature type="transmembrane region" description="Helical" evidence="5">
    <location>
        <begin position="121"/>
        <end position="142"/>
    </location>
</feature>
<name>A0A532V5D9_UNCL8</name>
<dbReference type="GO" id="GO:0003954">
    <property type="term" value="F:NADH dehydrogenase activity"/>
    <property type="evidence" value="ECO:0007669"/>
    <property type="project" value="TreeGrafter"/>
</dbReference>
<keyword evidence="2 5" id="KW-0812">Transmembrane</keyword>
<evidence type="ECO:0000313" key="8">
    <source>
        <dbReference type="Proteomes" id="UP000319619"/>
    </source>
</evidence>
<feature type="transmembrane region" description="Helical" evidence="5">
    <location>
        <begin position="193"/>
        <end position="214"/>
    </location>
</feature>
<keyword evidence="5" id="KW-1278">Translocase</keyword>
<evidence type="ECO:0000256" key="5">
    <source>
        <dbReference type="HAMAP-Rule" id="MF_01350"/>
    </source>
</evidence>
<dbReference type="InterPro" id="IPR018086">
    <property type="entry name" value="NADH_UbQ_OxRdtase_su1_CS"/>
</dbReference>
<dbReference type="GO" id="GO:0016655">
    <property type="term" value="F:oxidoreductase activity, acting on NAD(P)H, quinone or similar compound as acceptor"/>
    <property type="evidence" value="ECO:0007669"/>
    <property type="project" value="UniProtKB-UniRule"/>
</dbReference>
<sequence>MLQTAIILAKIWGVLLTLVSLAAIMTWVERKQSAVMQDRLGANRADVLGLRIIGLFQPMADGLKMFFKEDFVPARGDKFLHTLAPMIAFFPALLTFAVIPFGDVLRIGTLEIPLQIANLNIGYLFILAFGGLTIYGTVLAGWSSNNKYSLLGGLRAGAQMISYEVVLGLSLVGLIMVFGTLQLDIMVKKQGELLFGFLPAWGIFLQPLGFLLFLPSAIAETKRVPFDLPEGESEIIGYYTEYSGMRFGLFYFAEFIEIIVLSAIMATLFFGGYQIPWLYAEGFQFPWGWEWNLPHLLVVILQIGSFFAKIAFFCWLQVLIRWTLPRFRYDQLMRLCWVNILPLAVLNIVLTGLVLMILN</sequence>